<dbReference type="EMBL" id="BK014941">
    <property type="protein sequence ID" value="DAD83729.1"/>
    <property type="molecule type" value="Genomic_DNA"/>
</dbReference>
<feature type="transmembrane region" description="Helical" evidence="1">
    <location>
        <begin position="12"/>
        <end position="35"/>
    </location>
</feature>
<organism evidence="2">
    <name type="scientific">Myoviridae sp. ctI7W9</name>
    <dbReference type="NCBI Taxonomy" id="2826636"/>
    <lineage>
        <taxon>Viruses</taxon>
        <taxon>Duplodnaviria</taxon>
        <taxon>Heunggongvirae</taxon>
        <taxon>Uroviricota</taxon>
        <taxon>Caudoviricetes</taxon>
    </lineage>
</organism>
<keyword evidence="1" id="KW-1133">Transmembrane helix</keyword>
<evidence type="ECO:0000256" key="1">
    <source>
        <dbReference type="SAM" id="Phobius"/>
    </source>
</evidence>
<keyword evidence="1" id="KW-0472">Membrane</keyword>
<proteinExistence type="predicted"/>
<dbReference type="Pfam" id="PF16938">
    <property type="entry name" value="Phage_holin_Dp1"/>
    <property type="match status" value="1"/>
</dbReference>
<evidence type="ECO:0000313" key="2">
    <source>
        <dbReference type="EMBL" id="DAD83729.1"/>
    </source>
</evidence>
<protein>
    <submittedName>
        <fullName evidence="2">Holin</fullName>
    </submittedName>
</protein>
<keyword evidence="1" id="KW-0812">Transmembrane</keyword>
<feature type="transmembrane region" description="Helical" evidence="1">
    <location>
        <begin position="41"/>
        <end position="58"/>
    </location>
</feature>
<sequence>MKLSNKVYDILKAIAMIWLPAIGTLYFALAGIWQLPYPEEIVGTITAIDTFLGAVLGISSANYNKQQPVQEDDF</sequence>
<dbReference type="InterPro" id="IPR031612">
    <property type="entry name" value="Phage_holin_Dp1"/>
</dbReference>
<reference evidence="2" key="1">
    <citation type="journal article" date="2021" name="Proc. Natl. Acad. Sci. U.S.A.">
        <title>A Catalog of Tens of Thousands of Viruses from Human Metagenomes Reveals Hidden Associations with Chronic Diseases.</title>
        <authorList>
            <person name="Tisza M.J."/>
            <person name="Buck C.B."/>
        </authorList>
    </citation>
    <scope>NUCLEOTIDE SEQUENCE</scope>
    <source>
        <strain evidence="2">CtI7W9</strain>
    </source>
</reference>
<accession>A0A8S5MN41</accession>
<name>A0A8S5MN41_9CAUD</name>